<dbReference type="AlphaFoldDB" id="A0A1H3SDJ4"/>
<gene>
    <name evidence="1" type="ORF">SAMN05421504_11391</name>
</gene>
<dbReference type="RefSeq" id="WP_281244473.1">
    <property type="nucleotide sequence ID" value="NZ_FNON01000013.1"/>
</dbReference>
<dbReference type="Proteomes" id="UP000199515">
    <property type="component" value="Unassembled WGS sequence"/>
</dbReference>
<organism evidence="1 2">
    <name type="scientific">Amycolatopsis xylanica</name>
    <dbReference type="NCBI Taxonomy" id="589385"/>
    <lineage>
        <taxon>Bacteria</taxon>
        <taxon>Bacillati</taxon>
        <taxon>Actinomycetota</taxon>
        <taxon>Actinomycetes</taxon>
        <taxon>Pseudonocardiales</taxon>
        <taxon>Pseudonocardiaceae</taxon>
        <taxon>Amycolatopsis</taxon>
    </lineage>
</organism>
<evidence type="ECO:0000313" key="1">
    <source>
        <dbReference type="EMBL" id="SDZ35159.1"/>
    </source>
</evidence>
<protein>
    <submittedName>
        <fullName evidence="1">Uncharacterized protein</fullName>
    </submittedName>
</protein>
<accession>A0A1H3SDJ4</accession>
<proteinExistence type="predicted"/>
<evidence type="ECO:0000313" key="2">
    <source>
        <dbReference type="Proteomes" id="UP000199515"/>
    </source>
</evidence>
<reference evidence="1 2" key="1">
    <citation type="submission" date="2016-10" db="EMBL/GenBank/DDBJ databases">
        <authorList>
            <person name="de Groot N.N."/>
        </authorList>
    </citation>
    <scope>NUCLEOTIDE SEQUENCE [LARGE SCALE GENOMIC DNA]</scope>
    <source>
        <strain evidence="1 2">CPCC 202699</strain>
    </source>
</reference>
<dbReference type="EMBL" id="FNON01000013">
    <property type="protein sequence ID" value="SDZ35159.1"/>
    <property type="molecule type" value="Genomic_DNA"/>
</dbReference>
<keyword evidence="2" id="KW-1185">Reference proteome</keyword>
<sequence length="40" mass="4232">MNDTTAVSDTPIFDLLVLETGLRWPADEAATTDAEADPAP</sequence>
<name>A0A1H3SDJ4_9PSEU</name>